<dbReference type="AlphaFoldDB" id="F5YGB5"/>
<evidence type="ECO:0000313" key="3">
    <source>
        <dbReference type="Proteomes" id="UP000009222"/>
    </source>
</evidence>
<keyword evidence="3" id="KW-1185">Reference proteome</keyword>
<dbReference type="InParanoid" id="F5YGB5"/>
<dbReference type="KEGG" id="taz:TREAZ_2403"/>
<organism evidence="2 3">
    <name type="scientific">Leadbettera azotonutricia (strain ATCC BAA-888 / DSM 13862 / ZAS-9)</name>
    <name type="common">Treponema azotonutricium</name>
    <dbReference type="NCBI Taxonomy" id="545695"/>
    <lineage>
        <taxon>Bacteria</taxon>
        <taxon>Pseudomonadati</taxon>
        <taxon>Spirochaetota</taxon>
        <taxon>Spirochaetia</taxon>
        <taxon>Spirochaetales</taxon>
        <taxon>Breznakiellaceae</taxon>
        <taxon>Leadbettera</taxon>
    </lineage>
</organism>
<accession>F5YGB5</accession>
<dbReference type="STRING" id="545695.TREAZ_2403"/>
<dbReference type="Proteomes" id="UP000009222">
    <property type="component" value="Chromosome"/>
</dbReference>
<reference evidence="3" key="1">
    <citation type="submission" date="2009-12" db="EMBL/GenBank/DDBJ databases">
        <title>Complete sequence of Treponema azotonutricium strain ZAS-9.</title>
        <authorList>
            <person name="Tetu S.G."/>
            <person name="Matson E."/>
            <person name="Ren Q."/>
            <person name="Seshadri R."/>
            <person name="Elbourne L."/>
            <person name="Hassan K.A."/>
            <person name="Durkin A."/>
            <person name="Radune D."/>
            <person name="Mohamoud Y."/>
            <person name="Shay R."/>
            <person name="Jin S."/>
            <person name="Zhang X."/>
            <person name="Lucey K."/>
            <person name="Ballor N.R."/>
            <person name="Ottesen E."/>
            <person name="Rosenthal R."/>
            <person name="Allen A."/>
            <person name="Leadbetter J.R."/>
            <person name="Paulsen I.T."/>
        </authorList>
    </citation>
    <scope>NUCLEOTIDE SEQUENCE [LARGE SCALE GENOMIC DNA]</scope>
    <source>
        <strain evidence="3">ATCC BAA-888 / DSM 13862 / ZAS-9</strain>
    </source>
</reference>
<reference evidence="2 3" key="2">
    <citation type="journal article" date="2011" name="ISME J.">
        <title>RNA-seq reveals cooperative metabolic interactions between two termite-gut spirochete species in co-culture.</title>
        <authorList>
            <person name="Rosenthal A.Z."/>
            <person name="Matson E.G."/>
            <person name="Eldar A."/>
            <person name="Leadbetter J.R."/>
        </authorList>
    </citation>
    <scope>NUCLEOTIDE SEQUENCE [LARGE SCALE GENOMIC DNA]</scope>
    <source>
        <strain evidence="3">ATCC BAA-888 / DSM 13862 / ZAS-9</strain>
    </source>
</reference>
<dbReference type="HOGENOM" id="CLU_2811169_0_0_12"/>
<sequence>MLDSLNENMRMVTGKEEPLKKRWSPEMPAISLKIIYRKRRSGILRYLSRTSNSANGILVSTTGKAME</sequence>
<evidence type="ECO:0000256" key="1">
    <source>
        <dbReference type="SAM" id="MobiDB-lite"/>
    </source>
</evidence>
<feature type="region of interest" description="Disordered" evidence="1">
    <location>
        <begin position="1"/>
        <end position="20"/>
    </location>
</feature>
<gene>
    <name evidence="2" type="ordered locus">TREAZ_2403</name>
</gene>
<evidence type="ECO:0000313" key="2">
    <source>
        <dbReference type="EMBL" id="AEF81193.1"/>
    </source>
</evidence>
<protein>
    <submittedName>
        <fullName evidence="2">Uncharacterized protein</fullName>
    </submittedName>
</protein>
<proteinExistence type="predicted"/>
<dbReference type="EMBL" id="CP001841">
    <property type="protein sequence ID" value="AEF81193.1"/>
    <property type="molecule type" value="Genomic_DNA"/>
</dbReference>
<name>F5YGB5_LEAAZ</name>